<dbReference type="GO" id="GO:0033627">
    <property type="term" value="P:cell adhesion mediated by integrin"/>
    <property type="evidence" value="ECO:0007669"/>
    <property type="project" value="TreeGrafter"/>
</dbReference>
<keyword evidence="2" id="KW-0325">Glycoprotein</keyword>
<keyword evidence="3" id="KW-0732">Signal</keyword>
<evidence type="ECO:0000256" key="1">
    <source>
        <dbReference type="ARBA" id="ARBA00023157"/>
    </source>
</evidence>
<reference evidence="5 6" key="1">
    <citation type="submission" date="2015-09" db="EMBL/GenBank/DDBJ databases">
        <title>Draft genome of the scarab beetle Oryctes borbonicus.</title>
        <authorList>
            <person name="Meyer J.M."/>
            <person name="Markov G.V."/>
            <person name="Baskaran P."/>
            <person name="Herrmann M."/>
            <person name="Sommer R.J."/>
            <person name="Roedelsperger C."/>
        </authorList>
    </citation>
    <scope>NUCLEOTIDE SEQUENCE [LARGE SCALE GENOMIC DNA]</scope>
    <source>
        <strain evidence="5">OB123</strain>
        <tissue evidence="5">Whole animal</tissue>
    </source>
</reference>
<dbReference type="OrthoDB" id="410592at2759"/>
<dbReference type="GO" id="GO:0009986">
    <property type="term" value="C:cell surface"/>
    <property type="evidence" value="ECO:0007669"/>
    <property type="project" value="TreeGrafter"/>
</dbReference>
<dbReference type="SUPFAM" id="SSF103575">
    <property type="entry name" value="Plexin repeat"/>
    <property type="match status" value="1"/>
</dbReference>
<sequence length="202" mass="22549">MDPSMHSRRTYILLLLLLLPLVICQAPETIILNPCVSKPTCHECIQTPSCAWCFSPGFDRARCFQPSSPNPQSVICPEEYIYNPDNIQQILMQKKLSETAASSSYQAAALSGSALSGHGSYKNYSQSSSSSMHSYSESSYSSSHSHSHSGSSYSYGQSEIVQISPQRVNLKLRARQSYTLKMSYKQAEDYPVDLYYLMDLSK</sequence>
<dbReference type="Gene3D" id="2.60.40.1510">
    <property type="entry name" value="ntegrin, alpha v. Chain A, domain 3"/>
    <property type="match status" value="1"/>
</dbReference>
<comment type="caution">
    <text evidence="5">The sequence shown here is derived from an EMBL/GenBank/DDBJ whole genome shotgun (WGS) entry which is preliminary data.</text>
</comment>
<keyword evidence="6" id="KW-1185">Reference proteome</keyword>
<dbReference type="PANTHER" id="PTHR10082:SF60">
    <property type="entry name" value="INTEGRIN BETA-PS"/>
    <property type="match status" value="1"/>
</dbReference>
<keyword evidence="1" id="KW-1015">Disulfide bond</keyword>
<dbReference type="GO" id="GO:0007229">
    <property type="term" value="P:integrin-mediated signaling pathway"/>
    <property type="evidence" value="ECO:0007669"/>
    <property type="project" value="TreeGrafter"/>
</dbReference>
<evidence type="ECO:0000259" key="4">
    <source>
        <dbReference type="Pfam" id="PF17205"/>
    </source>
</evidence>
<feature type="chain" id="PRO_5006668621" description="Integrin beta N-terminal domain-containing protein" evidence="3">
    <location>
        <begin position="25"/>
        <end position="202"/>
    </location>
</feature>
<dbReference type="GO" id="GO:0098609">
    <property type="term" value="P:cell-cell adhesion"/>
    <property type="evidence" value="ECO:0007669"/>
    <property type="project" value="TreeGrafter"/>
</dbReference>
<evidence type="ECO:0000256" key="3">
    <source>
        <dbReference type="SAM" id="SignalP"/>
    </source>
</evidence>
<accession>A0A0T6BF13</accession>
<dbReference type="Proteomes" id="UP000051574">
    <property type="component" value="Unassembled WGS sequence"/>
</dbReference>
<protein>
    <recommendedName>
        <fullName evidence="4">Integrin beta N-terminal domain-containing protein</fullName>
    </recommendedName>
</protein>
<feature type="signal peptide" evidence="3">
    <location>
        <begin position="1"/>
        <end position="24"/>
    </location>
</feature>
<dbReference type="GO" id="GO:0007160">
    <property type="term" value="P:cell-matrix adhesion"/>
    <property type="evidence" value="ECO:0007669"/>
    <property type="project" value="TreeGrafter"/>
</dbReference>
<dbReference type="InterPro" id="IPR015812">
    <property type="entry name" value="Integrin_bsu"/>
</dbReference>
<dbReference type="Pfam" id="PF17205">
    <property type="entry name" value="PSI_integrin"/>
    <property type="match status" value="1"/>
</dbReference>
<dbReference type="AlphaFoldDB" id="A0A0T6BF13"/>
<dbReference type="PANTHER" id="PTHR10082">
    <property type="entry name" value="INTEGRIN BETA SUBUNIT"/>
    <property type="match status" value="1"/>
</dbReference>
<feature type="domain" description="Integrin beta N-terminal" evidence="4">
    <location>
        <begin position="33"/>
        <end position="68"/>
    </location>
</feature>
<dbReference type="InterPro" id="IPR033760">
    <property type="entry name" value="Integrin_beta_N"/>
</dbReference>
<evidence type="ECO:0000313" key="5">
    <source>
        <dbReference type="EMBL" id="KRT85757.1"/>
    </source>
</evidence>
<name>A0A0T6BF13_9SCAR</name>
<dbReference type="GO" id="GO:0005178">
    <property type="term" value="F:integrin binding"/>
    <property type="evidence" value="ECO:0007669"/>
    <property type="project" value="TreeGrafter"/>
</dbReference>
<evidence type="ECO:0000256" key="2">
    <source>
        <dbReference type="ARBA" id="ARBA00023180"/>
    </source>
</evidence>
<dbReference type="GO" id="GO:0016477">
    <property type="term" value="P:cell migration"/>
    <property type="evidence" value="ECO:0007669"/>
    <property type="project" value="TreeGrafter"/>
</dbReference>
<evidence type="ECO:0000313" key="6">
    <source>
        <dbReference type="Proteomes" id="UP000051574"/>
    </source>
</evidence>
<dbReference type="GO" id="GO:0008305">
    <property type="term" value="C:integrin complex"/>
    <property type="evidence" value="ECO:0007669"/>
    <property type="project" value="TreeGrafter"/>
</dbReference>
<dbReference type="Gene3D" id="3.30.1680.10">
    <property type="entry name" value="ligand-binding face of the semaphorins, domain 2"/>
    <property type="match status" value="1"/>
</dbReference>
<organism evidence="5 6">
    <name type="scientific">Oryctes borbonicus</name>
    <dbReference type="NCBI Taxonomy" id="1629725"/>
    <lineage>
        <taxon>Eukaryota</taxon>
        <taxon>Metazoa</taxon>
        <taxon>Ecdysozoa</taxon>
        <taxon>Arthropoda</taxon>
        <taxon>Hexapoda</taxon>
        <taxon>Insecta</taxon>
        <taxon>Pterygota</taxon>
        <taxon>Neoptera</taxon>
        <taxon>Endopterygota</taxon>
        <taxon>Coleoptera</taxon>
        <taxon>Polyphaga</taxon>
        <taxon>Scarabaeiformia</taxon>
        <taxon>Scarabaeidae</taxon>
        <taxon>Dynastinae</taxon>
        <taxon>Oryctes</taxon>
    </lineage>
</organism>
<dbReference type="EMBL" id="LJIG01001183">
    <property type="protein sequence ID" value="KRT85757.1"/>
    <property type="molecule type" value="Genomic_DNA"/>
</dbReference>
<dbReference type="GO" id="GO:0005925">
    <property type="term" value="C:focal adhesion"/>
    <property type="evidence" value="ECO:0007669"/>
    <property type="project" value="TreeGrafter"/>
</dbReference>
<gene>
    <name evidence="5" type="ORF">AMK59_2381</name>
</gene>
<proteinExistence type="predicted"/>